<evidence type="ECO:0000313" key="1">
    <source>
        <dbReference type="EMBL" id="WMV50925.1"/>
    </source>
</evidence>
<evidence type="ECO:0000313" key="2">
    <source>
        <dbReference type="Proteomes" id="UP001234989"/>
    </source>
</evidence>
<dbReference type="Proteomes" id="UP001234989">
    <property type="component" value="Chromosome 10"/>
</dbReference>
<organism evidence="1 2">
    <name type="scientific">Solanum verrucosum</name>
    <dbReference type="NCBI Taxonomy" id="315347"/>
    <lineage>
        <taxon>Eukaryota</taxon>
        <taxon>Viridiplantae</taxon>
        <taxon>Streptophyta</taxon>
        <taxon>Embryophyta</taxon>
        <taxon>Tracheophyta</taxon>
        <taxon>Spermatophyta</taxon>
        <taxon>Magnoliopsida</taxon>
        <taxon>eudicotyledons</taxon>
        <taxon>Gunneridae</taxon>
        <taxon>Pentapetalae</taxon>
        <taxon>asterids</taxon>
        <taxon>lamiids</taxon>
        <taxon>Solanales</taxon>
        <taxon>Solanaceae</taxon>
        <taxon>Solanoideae</taxon>
        <taxon>Solaneae</taxon>
        <taxon>Solanum</taxon>
    </lineage>
</organism>
<dbReference type="EMBL" id="CP133621">
    <property type="protein sequence ID" value="WMV50925.1"/>
    <property type="molecule type" value="Genomic_DNA"/>
</dbReference>
<name>A0AAF0US02_SOLVR</name>
<sequence>MKSTKRRIAECIDDPD</sequence>
<reference evidence="1" key="1">
    <citation type="submission" date="2023-08" db="EMBL/GenBank/DDBJ databases">
        <title>A de novo genome assembly of Solanum verrucosum Schlechtendal, a Mexican diploid species geographically isolated from the other diploid A-genome species in potato relatives.</title>
        <authorList>
            <person name="Hosaka K."/>
        </authorList>
    </citation>
    <scope>NUCLEOTIDE SEQUENCE</scope>
    <source>
        <tissue evidence="1">Young leaves</tissue>
    </source>
</reference>
<protein>
    <submittedName>
        <fullName evidence="1">Uncharacterized protein</fullName>
    </submittedName>
</protein>
<dbReference type="AlphaFoldDB" id="A0AAF0US02"/>
<accession>A0AAF0US02</accession>
<proteinExistence type="predicted"/>
<gene>
    <name evidence="1" type="ORF">MTR67_044310</name>
</gene>
<keyword evidence="2" id="KW-1185">Reference proteome</keyword>